<dbReference type="Proteomes" id="UP000005801">
    <property type="component" value="Unassembled WGS sequence"/>
</dbReference>
<keyword evidence="4" id="KW-1185">Reference proteome</keyword>
<evidence type="ECO:0000313" key="3">
    <source>
        <dbReference type="EMBL" id="EDM75858.1"/>
    </source>
</evidence>
<dbReference type="Pfam" id="PF12705">
    <property type="entry name" value="PDDEXK_1"/>
    <property type="match status" value="1"/>
</dbReference>
<protein>
    <recommendedName>
        <fullName evidence="2">PD-(D/E)XK endonuclease-like domain-containing protein</fullName>
    </recommendedName>
</protein>
<name>A6GE67_9BACT</name>
<dbReference type="EMBL" id="ABCS01000079">
    <property type="protein sequence ID" value="EDM75858.1"/>
    <property type="molecule type" value="Genomic_DNA"/>
</dbReference>
<sequence>MLGPEELTGRLATVIRAHSPRPVLVLVPHGGAARWLQSLLVEALGVVVGARILDLDALLRESHRALAGDELPTLDALAEVRRALLADPERRYAAIADQPSYQREVLRTFVAIERSLAAGAGLPAKPEAGPDTGPEAGGAWDRALLDAFERFREAVASEDAEWRGRDLGRLLAGHPRVPTLRPGRNAAKIAIGFAPPTTPRWQEVLLRTLGFERWTLPTPTHTAADRRRPLTLRLGCAGPEAEIAAVARWLRREPRAAIVLAPAEAIPRWVVRLRHRDVPVRAHVDLPAAQTAAAQAVRALLRILGGGEHQREDAAVARADLERVLFGRALHVFGPVAEDLGIEFPADVRPGDLHQAWANQRASAVRLSTLAARLEARASASEARASTEERGQRFGWTAEELETRRARERDAHRLLAGAIHTLESLAELGRTGDLSPDRRDLAAGLRQLLIDWGAGKRAAVLGTDGPELAAVRVLLDYLSRARGSFARLSAGLDHALSFARVGHWEHDRAVDGPPAVWILDYATASALRPLPIGVEAVVLTGLDAHPRPPIARGPASEGLRESLGLTLDTQRFLSQLRHLDALAETPRTVLASWRWRAGSGARRPPGAWIAGRQHEGSPERQVGVDAIALPPEVEAGAKLAPSAPIERALLDWSDEPGLAERVRATVSHEARALGPHTGELGVAVPPTRPYSASALQRFAELPYRYFIERVLGLREPATGDGTSALLAREQGAVLHRALESAFAPRLAAGDVNGNPWLNLAVAGPELLQATLDALEEGYRRRAEHGQAEAIWTGEYQRWAVELEAWWRAWYQRLCAAMGTAKPLRGKPEAIETVPGMVLCGVEWSPGDDGSDADALAPFELELGEARLPLIAAVDRIEANPLVQELTICDYKTGRPQWPASILAELRAGTHLQLPLYGLAVDQVARATPQRLGLSAPAPVGSLRLEYLQRPPRQPWQDPNKEVLPVTRGFRLRAPLGVDEDGHTRTVAEAAARFALAFARAIETGHFPLVSRIPARRWGGSRSDRVAELARVVPEKHGREDGLPPPLRPFAHAAETDAELAEPRPRDSEVVR</sequence>
<evidence type="ECO:0000313" key="4">
    <source>
        <dbReference type="Proteomes" id="UP000005801"/>
    </source>
</evidence>
<feature type="compositionally biased region" description="Basic and acidic residues" evidence="1">
    <location>
        <begin position="1032"/>
        <end position="1041"/>
    </location>
</feature>
<organism evidence="3 4">
    <name type="scientific">Plesiocystis pacifica SIR-1</name>
    <dbReference type="NCBI Taxonomy" id="391625"/>
    <lineage>
        <taxon>Bacteria</taxon>
        <taxon>Pseudomonadati</taxon>
        <taxon>Myxococcota</taxon>
        <taxon>Polyangia</taxon>
        <taxon>Nannocystales</taxon>
        <taxon>Nannocystaceae</taxon>
        <taxon>Plesiocystis</taxon>
    </lineage>
</organism>
<dbReference type="InterPro" id="IPR038726">
    <property type="entry name" value="PDDEXK_AddAB-type"/>
</dbReference>
<feature type="compositionally biased region" description="Basic and acidic residues" evidence="1">
    <location>
        <begin position="1060"/>
        <end position="1071"/>
    </location>
</feature>
<gene>
    <name evidence="3" type="ORF">PPSIR1_33616</name>
</gene>
<dbReference type="OrthoDB" id="5480305at2"/>
<evidence type="ECO:0000256" key="1">
    <source>
        <dbReference type="SAM" id="MobiDB-lite"/>
    </source>
</evidence>
<dbReference type="STRING" id="391625.PPSIR1_33616"/>
<comment type="caution">
    <text evidence="3">The sequence shown here is derived from an EMBL/GenBank/DDBJ whole genome shotgun (WGS) entry which is preliminary data.</text>
</comment>
<evidence type="ECO:0000259" key="2">
    <source>
        <dbReference type="Pfam" id="PF12705"/>
    </source>
</evidence>
<dbReference type="RefSeq" id="WP_006975007.1">
    <property type="nucleotide sequence ID" value="NZ_ABCS01000079.1"/>
</dbReference>
<feature type="region of interest" description="Disordered" evidence="1">
    <location>
        <begin position="1032"/>
        <end position="1071"/>
    </location>
</feature>
<reference evidence="3 4" key="1">
    <citation type="submission" date="2007-06" db="EMBL/GenBank/DDBJ databases">
        <authorList>
            <person name="Shimkets L."/>
            <person name="Ferriera S."/>
            <person name="Johnson J."/>
            <person name="Kravitz S."/>
            <person name="Beeson K."/>
            <person name="Sutton G."/>
            <person name="Rogers Y.-H."/>
            <person name="Friedman R."/>
            <person name="Frazier M."/>
            <person name="Venter J.C."/>
        </authorList>
    </citation>
    <scope>NUCLEOTIDE SEQUENCE [LARGE SCALE GENOMIC DNA]</scope>
    <source>
        <strain evidence="3 4">SIR-1</strain>
    </source>
</reference>
<dbReference type="AlphaFoldDB" id="A6GE67"/>
<proteinExistence type="predicted"/>
<feature type="domain" description="PD-(D/E)XK endonuclease-like" evidence="2">
    <location>
        <begin position="690"/>
        <end position="946"/>
    </location>
</feature>
<accession>A6GE67</accession>